<dbReference type="AlphaFoldDB" id="A0A3E3IL00"/>
<proteinExistence type="predicted"/>
<name>A0A3E3IL00_9FIRM</name>
<evidence type="ECO:0000256" key="1">
    <source>
        <dbReference type="SAM" id="MobiDB-lite"/>
    </source>
</evidence>
<dbReference type="Proteomes" id="UP000260828">
    <property type="component" value="Unassembled WGS sequence"/>
</dbReference>
<dbReference type="EMBL" id="QVME01000004">
    <property type="protein sequence ID" value="RGE67621.1"/>
    <property type="molecule type" value="Genomic_DNA"/>
</dbReference>
<evidence type="ECO:0000313" key="3">
    <source>
        <dbReference type="Proteomes" id="UP000260828"/>
    </source>
</evidence>
<evidence type="ECO:0000313" key="2">
    <source>
        <dbReference type="EMBL" id="RGE67621.1"/>
    </source>
</evidence>
<gene>
    <name evidence="2" type="ORF">DXC40_08960</name>
</gene>
<feature type="region of interest" description="Disordered" evidence="1">
    <location>
        <begin position="55"/>
        <end position="93"/>
    </location>
</feature>
<accession>A0A3E3IL00</accession>
<dbReference type="RefSeq" id="WP_117546500.1">
    <property type="nucleotide sequence ID" value="NZ_QVME01000004.1"/>
</dbReference>
<sequence length="93" mass="10777">MKKVEITLFFDEEKLEALEYSLRKEKTTVKKKLDEVLAMLYEQTVPEAVREYLDSRSAPVRDRPRRPAKSAGKAKADESQNASILFAETEEER</sequence>
<dbReference type="Pfam" id="PF19598">
    <property type="entry name" value="DUF6103"/>
    <property type="match status" value="1"/>
</dbReference>
<organism evidence="2 3">
    <name type="scientific">Anaerotruncus colihominis</name>
    <dbReference type="NCBI Taxonomy" id="169435"/>
    <lineage>
        <taxon>Bacteria</taxon>
        <taxon>Bacillati</taxon>
        <taxon>Bacillota</taxon>
        <taxon>Clostridia</taxon>
        <taxon>Eubacteriales</taxon>
        <taxon>Oscillospiraceae</taxon>
        <taxon>Anaerotruncus</taxon>
    </lineage>
</organism>
<protein>
    <submittedName>
        <fullName evidence="2">Uncharacterized protein</fullName>
    </submittedName>
</protein>
<dbReference type="InterPro" id="IPR046085">
    <property type="entry name" value="DUF6103"/>
</dbReference>
<comment type="caution">
    <text evidence="2">The sequence shown here is derived from an EMBL/GenBank/DDBJ whole genome shotgun (WGS) entry which is preliminary data.</text>
</comment>
<reference evidence="2 3" key="1">
    <citation type="submission" date="2018-08" db="EMBL/GenBank/DDBJ databases">
        <title>A genome reference for cultivated species of the human gut microbiota.</title>
        <authorList>
            <person name="Zou Y."/>
            <person name="Xue W."/>
            <person name="Luo G."/>
        </authorList>
    </citation>
    <scope>NUCLEOTIDE SEQUENCE [LARGE SCALE GENOMIC DNA]</scope>
    <source>
        <strain evidence="2 3">TF05-12AC</strain>
    </source>
</reference>